<reference evidence="2" key="3">
    <citation type="submission" date="2015-04" db="UniProtKB">
        <authorList>
            <consortium name="EnsemblPlants"/>
        </authorList>
    </citation>
    <scope>IDENTIFICATION</scope>
    <source>
        <strain evidence="2">cv. Jemalong A17</strain>
    </source>
</reference>
<dbReference type="Proteomes" id="UP000002051">
    <property type="component" value="Chromosome 2"/>
</dbReference>
<dbReference type="AlphaFoldDB" id="A0A072V4U6"/>
<evidence type="ECO:0000313" key="3">
    <source>
        <dbReference type="Proteomes" id="UP000002051"/>
    </source>
</evidence>
<evidence type="ECO:0000313" key="1">
    <source>
        <dbReference type="EMBL" id="KEH37034.1"/>
    </source>
</evidence>
<organism evidence="1 3">
    <name type="scientific">Medicago truncatula</name>
    <name type="common">Barrel medic</name>
    <name type="synonym">Medicago tribuloides</name>
    <dbReference type="NCBI Taxonomy" id="3880"/>
    <lineage>
        <taxon>Eukaryota</taxon>
        <taxon>Viridiplantae</taxon>
        <taxon>Streptophyta</taxon>
        <taxon>Embryophyta</taxon>
        <taxon>Tracheophyta</taxon>
        <taxon>Spermatophyta</taxon>
        <taxon>Magnoliopsida</taxon>
        <taxon>eudicotyledons</taxon>
        <taxon>Gunneridae</taxon>
        <taxon>Pentapetalae</taxon>
        <taxon>rosids</taxon>
        <taxon>fabids</taxon>
        <taxon>Fabales</taxon>
        <taxon>Fabaceae</taxon>
        <taxon>Papilionoideae</taxon>
        <taxon>50 kb inversion clade</taxon>
        <taxon>NPAAA clade</taxon>
        <taxon>Hologalegina</taxon>
        <taxon>IRL clade</taxon>
        <taxon>Trifolieae</taxon>
        <taxon>Medicago</taxon>
    </lineage>
</organism>
<name>A0A072V4U6_MEDTR</name>
<reference evidence="1 3" key="1">
    <citation type="journal article" date="2011" name="Nature">
        <title>The Medicago genome provides insight into the evolution of rhizobial symbioses.</title>
        <authorList>
            <person name="Young N.D."/>
            <person name="Debelle F."/>
            <person name="Oldroyd G.E."/>
            <person name="Geurts R."/>
            <person name="Cannon S.B."/>
            <person name="Udvardi M.K."/>
            <person name="Benedito V.A."/>
            <person name="Mayer K.F."/>
            <person name="Gouzy J."/>
            <person name="Schoof H."/>
            <person name="Van de Peer Y."/>
            <person name="Proost S."/>
            <person name="Cook D.R."/>
            <person name="Meyers B.C."/>
            <person name="Spannagl M."/>
            <person name="Cheung F."/>
            <person name="De Mita S."/>
            <person name="Krishnakumar V."/>
            <person name="Gundlach H."/>
            <person name="Zhou S."/>
            <person name="Mudge J."/>
            <person name="Bharti A.K."/>
            <person name="Murray J.D."/>
            <person name="Naoumkina M.A."/>
            <person name="Rosen B."/>
            <person name="Silverstein K.A."/>
            <person name="Tang H."/>
            <person name="Rombauts S."/>
            <person name="Zhao P.X."/>
            <person name="Zhou P."/>
            <person name="Barbe V."/>
            <person name="Bardou P."/>
            <person name="Bechner M."/>
            <person name="Bellec A."/>
            <person name="Berger A."/>
            <person name="Berges H."/>
            <person name="Bidwell S."/>
            <person name="Bisseling T."/>
            <person name="Choisne N."/>
            <person name="Couloux A."/>
            <person name="Denny R."/>
            <person name="Deshpande S."/>
            <person name="Dai X."/>
            <person name="Doyle J.J."/>
            <person name="Dudez A.M."/>
            <person name="Farmer A.D."/>
            <person name="Fouteau S."/>
            <person name="Franken C."/>
            <person name="Gibelin C."/>
            <person name="Gish J."/>
            <person name="Goldstein S."/>
            <person name="Gonzalez A.J."/>
            <person name="Green P.J."/>
            <person name="Hallab A."/>
            <person name="Hartog M."/>
            <person name="Hua A."/>
            <person name="Humphray S.J."/>
            <person name="Jeong D.H."/>
            <person name="Jing Y."/>
            <person name="Jocker A."/>
            <person name="Kenton S.M."/>
            <person name="Kim D.J."/>
            <person name="Klee K."/>
            <person name="Lai H."/>
            <person name="Lang C."/>
            <person name="Lin S."/>
            <person name="Macmil S.L."/>
            <person name="Magdelenat G."/>
            <person name="Matthews L."/>
            <person name="McCorrison J."/>
            <person name="Monaghan E.L."/>
            <person name="Mun J.H."/>
            <person name="Najar F.Z."/>
            <person name="Nicholson C."/>
            <person name="Noirot C."/>
            <person name="O'Bleness M."/>
            <person name="Paule C.R."/>
            <person name="Poulain J."/>
            <person name="Prion F."/>
            <person name="Qin B."/>
            <person name="Qu C."/>
            <person name="Retzel E.F."/>
            <person name="Riddle C."/>
            <person name="Sallet E."/>
            <person name="Samain S."/>
            <person name="Samson N."/>
            <person name="Sanders I."/>
            <person name="Saurat O."/>
            <person name="Scarpelli C."/>
            <person name="Schiex T."/>
            <person name="Segurens B."/>
            <person name="Severin A.J."/>
            <person name="Sherrier D.J."/>
            <person name="Shi R."/>
            <person name="Sims S."/>
            <person name="Singer S.R."/>
            <person name="Sinharoy S."/>
            <person name="Sterck L."/>
            <person name="Viollet A."/>
            <person name="Wang B.B."/>
            <person name="Wang K."/>
            <person name="Wang M."/>
            <person name="Wang X."/>
            <person name="Warfsmann J."/>
            <person name="Weissenbach J."/>
            <person name="White D.D."/>
            <person name="White J.D."/>
            <person name="Wiley G.B."/>
            <person name="Wincker P."/>
            <person name="Xing Y."/>
            <person name="Yang L."/>
            <person name="Yao Z."/>
            <person name="Ying F."/>
            <person name="Zhai J."/>
            <person name="Zhou L."/>
            <person name="Zuber A."/>
            <person name="Denarie J."/>
            <person name="Dixon R.A."/>
            <person name="May G.D."/>
            <person name="Schwartz D.C."/>
            <person name="Rogers J."/>
            <person name="Quetier F."/>
            <person name="Town C.D."/>
            <person name="Roe B.A."/>
        </authorList>
    </citation>
    <scope>NUCLEOTIDE SEQUENCE [LARGE SCALE GENOMIC DNA]</scope>
    <source>
        <strain evidence="1">A17</strain>
        <strain evidence="2 3">cv. Jemalong A17</strain>
    </source>
</reference>
<evidence type="ECO:0000313" key="2">
    <source>
        <dbReference type="EnsemblPlants" id="KEH37034"/>
    </source>
</evidence>
<dbReference type="HOGENOM" id="CLU_191739_0_0_1"/>
<proteinExistence type="predicted"/>
<accession>A0A072V4U6</accession>
<reference evidence="1 3" key="2">
    <citation type="journal article" date="2014" name="BMC Genomics">
        <title>An improved genome release (version Mt4.0) for the model legume Medicago truncatula.</title>
        <authorList>
            <person name="Tang H."/>
            <person name="Krishnakumar V."/>
            <person name="Bidwell S."/>
            <person name="Rosen B."/>
            <person name="Chan A."/>
            <person name="Zhou S."/>
            <person name="Gentzbittel L."/>
            <person name="Childs K.L."/>
            <person name="Yandell M."/>
            <person name="Gundlach H."/>
            <person name="Mayer K.F."/>
            <person name="Schwartz D.C."/>
            <person name="Town C.D."/>
        </authorList>
    </citation>
    <scope>GENOME REANNOTATION</scope>
    <source>
        <strain evidence="1">A17</strain>
        <strain evidence="2 3">cv. Jemalong A17</strain>
    </source>
</reference>
<dbReference type="EMBL" id="CM001218">
    <property type="protein sequence ID" value="KEH37034.1"/>
    <property type="molecule type" value="Genomic_DNA"/>
</dbReference>
<gene>
    <name evidence="1" type="ordered locus">MTR_2g029310</name>
</gene>
<dbReference type="EnsemblPlants" id="KEH37034">
    <property type="protein sequence ID" value="KEH37034"/>
    <property type="gene ID" value="MTR_2g029310"/>
</dbReference>
<sequence>MRPIPKAATGTMGSNWDIEKFTCSNDFGLWKVKMRVILIQQKCVKTLKGEAQMPAHLTPAEKIEMNDKR</sequence>
<keyword evidence="3" id="KW-1185">Reference proteome</keyword>
<protein>
    <submittedName>
        <fullName evidence="1 2">Uncharacterized protein</fullName>
    </submittedName>
</protein>